<dbReference type="Proteomes" id="UP000728647">
    <property type="component" value="Unassembled WGS sequence"/>
</dbReference>
<organism evidence="1 2">
    <name type="scientific">Haloterrigena gelatinilytica</name>
    <dbReference type="NCBI Taxonomy" id="2741724"/>
    <lineage>
        <taxon>Archaea</taxon>
        <taxon>Methanobacteriati</taxon>
        <taxon>Methanobacteriota</taxon>
        <taxon>Stenosarchaea group</taxon>
        <taxon>Halobacteria</taxon>
        <taxon>Halobacteriales</taxon>
        <taxon>Natrialbaceae</taxon>
        <taxon>Haloterrigena</taxon>
    </lineage>
</organism>
<dbReference type="EMBL" id="JABURA010000001">
    <property type="protein sequence ID" value="NUB90449.1"/>
    <property type="molecule type" value="Genomic_DNA"/>
</dbReference>
<sequence>MNNLGIYLLIDEKTLRIPASEIVRTHVLIVGITRLAGCTLYDRSHTTLGEINQRLTAIDIFGVLITVDVTFHVLRKIGISRLFAVARGIFSFRNAKTIVFPVVSAFDVFRLYLTNFKRSKPNVTTQLDDEIVAMVCSGSP</sequence>
<gene>
    <name evidence="1" type="ORF">HT576_05295</name>
</gene>
<accession>A0A8J8KGV3</accession>
<comment type="caution">
    <text evidence="1">The sequence shown here is derived from an EMBL/GenBank/DDBJ whole genome shotgun (WGS) entry which is preliminary data.</text>
</comment>
<name>A0A8J8KGV3_9EURY</name>
<proteinExistence type="predicted"/>
<evidence type="ECO:0000313" key="2">
    <source>
        <dbReference type="Proteomes" id="UP000728647"/>
    </source>
</evidence>
<reference evidence="1" key="1">
    <citation type="submission" date="2020-06" db="EMBL/GenBank/DDBJ databases">
        <title>Haloterrigena sp. nov., an extremely halophilic archaeon isolated from a saline sediment.</title>
        <authorList>
            <person name="Liu B.-B."/>
        </authorList>
    </citation>
    <scope>NUCLEOTIDE SEQUENCE</scope>
    <source>
        <strain evidence="1">SYSU A121-1</strain>
    </source>
</reference>
<evidence type="ECO:0000313" key="1">
    <source>
        <dbReference type="EMBL" id="NUB90449.1"/>
    </source>
</evidence>
<protein>
    <submittedName>
        <fullName evidence="1">Uncharacterized protein</fullName>
    </submittedName>
</protein>
<dbReference type="AlphaFoldDB" id="A0A8J8KGV3"/>